<dbReference type="Proteomes" id="UP000283090">
    <property type="component" value="Unassembled WGS sequence"/>
</dbReference>
<evidence type="ECO:0000256" key="5">
    <source>
        <dbReference type="SAM" id="MobiDB-lite"/>
    </source>
</evidence>
<evidence type="ECO:0000256" key="4">
    <source>
        <dbReference type="ARBA" id="ARBA00023098"/>
    </source>
</evidence>
<dbReference type="Gene3D" id="3.40.50.1820">
    <property type="entry name" value="alpha/beta hydrolase"/>
    <property type="match status" value="1"/>
</dbReference>
<dbReference type="VEuPathDB" id="FungiDB:DFL_006485"/>
<dbReference type="EC" id="3.1.1.47" evidence="1"/>
<evidence type="ECO:0000313" key="6">
    <source>
        <dbReference type="EMBL" id="RVD84759.1"/>
    </source>
</evidence>
<protein>
    <recommendedName>
        <fullName evidence="1">1-alkyl-2-acetylglycerophosphocholine esterase</fullName>
        <ecNumber evidence="1">3.1.1.47</ecNumber>
    </recommendedName>
</protein>
<keyword evidence="4" id="KW-0443">Lipid metabolism</keyword>
<accession>A0A437A0X4</accession>
<sequence length="117" mass="12620">MLTTTSVTFFGLTTWFTKIPVYRNAELATHWPPPHSARKGGEKVKNMTGTAPDDLPDGSKPKFQLIIFFHGLGGSRLVYSSVCGEFAGYSFTVIAPEHCDGSGACSVVNYGPEASFL</sequence>
<dbReference type="InterPro" id="IPR029058">
    <property type="entry name" value="AB_hydrolase_fold"/>
</dbReference>
<evidence type="ECO:0000256" key="1">
    <source>
        <dbReference type="ARBA" id="ARBA00013201"/>
    </source>
</evidence>
<organism evidence="6 7">
    <name type="scientific">Arthrobotrys flagrans</name>
    <name type="common">Nematode-trapping fungus</name>
    <name type="synonym">Trichothecium flagrans</name>
    <dbReference type="NCBI Taxonomy" id="97331"/>
    <lineage>
        <taxon>Eukaryota</taxon>
        <taxon>Fungi</taxon>
        <taxon>Dikarya</taxon>
        <taxon>Ascomycota</taxon>
        <taxon>Pezizomycotina</taxon>
        <taxon>Orbiliomycetes</taxon>
        <taxon>Orbiliales</taxon>
        <taxon>Orbiliaceae</taxon>
        <taxon>Arthrobotrys</taxon>
    </lineage>
</organism>
<keyword evidence="2" id="KW-0378">Hydrolase</keyword>
<dbReference type="GO" id="GO:0003847">
    <property type="term" value="F:1-alkyl-2-acetylglycerophosphocholine esterase activity"/>
    <property type="evidence" value="ECO:0007669"/>
    <property type="project" value="UniProtKB-EC"/>
</dbReference>
<keyword evidence="3" id="KW-0442">Lipid degradation</keyword>
<evidence type="ECO:0000256" key="3">
    <source>
        <dbReference type="ARBA" id="ARBA00022963"/>
    </source>
</evidence>
<dbReference type="Pfam" id="PF03403">
    <property type="entry name" value="PAF-AH_p_II"/>
    <property type="match status" value="1"/>
</dbReference>
<reference evidence="6 7" key="1">
    <citation type="submission" date="2019-01" db="EMBL/GenBank/DDBJ databases">
        <title>Intercellular communication is required for trap formation in the nematode-trapping fungus Duddingtonia flagrans.</title>
        <authorList>
            <person name="Youssar L."/>
            <person name="Wernet V."/>
            <person name="Hensel N."/>
            <person name="Hildebrandt H.-G."/>
            <person name="Fischer R."/>
        </authorList>
    </citation>
    <scope>NUCLEOTIDE SEQUENCE [LARGE SCALE GENOMIC DNA]</scope>
    <source>
        <strain evidence="6 7">CBS H-5679</strain>
    </source>
</reference>
<dbReference type="OrthoDB" id="2363873at2759"/>
<dbReference type="SUPFAM" id="SSF53474">
    <property type="entry name" value="alpha/beta-Hydrolases"/>
    <property type="match status" value="1"/>
</dbReference>
<proteinExistence type="predicted"/>
<evidence type="ECO:0000313" key="7">
    <source>
        <dbReference type="Proteomes" id="UP000283090"/>
    </source>
</evidence>
<dbReference type="RefSeq" id="XP_067490303.1">
    <property type="nucleotide sequence ID" value="XM_067635921.1"/>
</dbReference>
<dbReference type="STRING" id="97331.A0A437A0X4"/>
<dbReference type="AlphaFoldDB" id="A0A437A0X4"/>
<feature type="region of interest" description="Disordered" evidence="5">
    <location>
        <begin position="32"/>
        <end position="56"/>
    </location>
</feature>
<dbReference type="GeneID" id="93588796"/>
<name>A0A437A0X4_ARTFL</name>
<dbReference type="PANTHER" id="PTHR10272">
    <property type="entry name" value="PLATELET-ACTIVATING FACTOR ACETYLHYDROLASE"/>
    <property type="match status" value="1"/>
</dbReference>
<dbReference type="EMBL" id="SAEB01000007">
    <property type="protein sequence ID" value="RVD84759.1"/>
    <property type="molecule type" value="Genomic_DNA"/>
</dbReference>
<comment type="caution">
    <text evidence="6">The sequence shown here is derived from an EMBL/GenBank/DDBJ whole genome shotgun (WGS) entry which is preliminary data.</text>
</comment>
<dbReference type="PANTHER" id="PTHR10272:SF0">
    <property type="entry name" value="PLATELET-ACTIVATING FACTOR ACETYLHYDROLASE"/>
    <property type="match status" value="1"/>
</dbReference>
<evidence type="ECO:0000256" key="2">
    <source>
        <dbReference type="ARBA" id="ARBA00022801"/>
    </source>
</evidence>
<keyword evidence="7" id="KW-1185">Reference proteome</keyword>
<gene>
    <name evidence="6" type="ORF">DFL_006485</name>
</gene>
<dbReference type="GO" id="GO:0016042">
    <property type="term" value="P:lipid catabolic process"/>
    <property type="evidence" value="ECO:0007669"/>
    <property type="project" value="UniProtKB-KW"/>
</dbReference>